<organism evidence="3 4">
    <name type="scientific">Peribacillus saganii</name>
    <dbReference type="NCBI Taxonomy" id="2303992"/>
    <lineage>
        <taxon>Bacteria</taxon>
        <taxon>Bacillati</taxon>
        <taxon>Bacillota</taxon>
        <taxon>Bacilli</taxon>
        <taxon>Bacillales</taxon>
        <taxon>Bacillaceae</taxon>
        <taxon>Peribacillus</taxon>
    </lineage>
</organism>
<evidence type="ECO:0000313" key="3">
    <source>
        <dbReference type="EMBL" id="RFU67283.1"/>
    </source>
</evidence>
<dbReference type="CDD" id="cd15787">
    <property type="entry name" value="YycH_N"/>
    <property type="match status" value="1"/>
</dbReference>
<evidence type="ECO:0000259" key="2">
    <source>
        <dbReference type="Pfam" id="PF07435"/>
    </source>
</evidence>
<dbReference type="InterPro" id="IPR042274">
    <property type="entry name" value="YycH/YycI_2"/>
</dbReference>
<accession>A0A372LKM4</accession>
<dbReference type="Proteomes" id="UP000264541">
    <property type="component" value="Unassembled WGS sequence"/>
</dbReference>
<dbReference type="Gene3D" id="3.30.310.160">
    <property type="entry name" value="YycH protein, domain 2"/>
    <property type="match status" value="1"/>
</dbReference>
<comment type="caution">
    <text evidence="3">The sequence shown here is derived from an EMBL/GenBank/DDBJ whole genome shotgun (WGS) entry which is preliminary data.</text>
</comment>
<keyword evidence="1" id="KW-0472">Membrane</keyword>
<dbReference type="EMBL" id="QVTE01000045">
    <property type="protein sequence ID" value="RFU67283.1"/>
    <property type="molecule type" value="Genomic_DNA"/>
</dbReference>
<dbReference type="RefSeq" id="WP_117327615.1">
    <property type="nucleotide sequence ID" value="NZ_QVTE01000045.1"/>
</dbReference>
<evidence type="ECO:0000313" key="4">
    <source>
        <dbReference type="Proteomes" id="UP000264541"/>
    </source>
</evidence>
<keyword evidence="1" id="KW-0812">Transmembrane</keyword>
<sequence>MRIEGVKNIILTVLVATSILLTWNIWTYQPDLKQAEQNEYIQEINIRAKQDIKNIIQPSQILYHKEMKHFVSLDDKEINRVMDGLFKWKLVDFQDISHKIDHKNFTAFVHKNGNAEIKFPDPVPLRLYKNLLDLEEKEVPNGNFDRIVFNAANIKGEQSSLYFISYHSRRIYESKVNSSNLSNFQKYFFNNAKRFPEYEGYEITPLRTVFLPKENANLSTYQYIPEMLDTNKFKDALFSDPSRVKREVVSRGQQFTDGSSLMNVYDEYVMIDYVNLERRNPVSINSDELLQRSINFINDHAGWDDNFKFAGLSEAEQRVSYRLFMQGYPVFNEMGMAEIVQVWGSNRIYRYTRPFFSIDSPLPSGTSEVTDLPSAKIAIRKLDEMNLEMDAFEDITIGYKLSRDSRESRLILLEPAWYYRYGGNWGPIPFNSPSGKKRLGGQE</sequence>
<keyword evidence="1" id="KW-1133">Transmembrane helix</keyword>
<evidence type="ECO:0000256" key="1">
    <source>
        <dbReference type="SAM" id="Phobius"/>
    </source>
</evidence>
<reference evidence="3 4" key="1">
    <citation type="submission" date="2018-08" db="EMBL/GenBank/DDBJ databases">
        <title>Bacillus chawlae sp. nov., Bacillus glennii sp. nov., and Bacillus saganii sp. nov. Isolated from the Vehicle Assembly Building at Kennedy Space Center where the Viking Spacecraft were Assembled.</title>
        <authorList>
            <person name="Seuylemezian A."/>
            <person name="Vaishampayan P."/>
        </authorList>
    </citation>
    <scope>NUCLEOTIDE SEQUENCE [LARGE SCALE GENOMIC DNA]</scope>
    <source>
        <strain evidence="3 4">V47-23a</strain>
    </source>
</reference>
<proteinExistence type="predicted"/>
<keyword evidence="4" id="KW-1185">Reference proteome</keyword>
<dbReference type="OrthoDB" id="2382185at2"/>
<dbReference type="InterPro" id="IPR009996">
    <property type="entry name" value="YycH"/>
</dbReference>
<dbReference type="AlphaFoldDB" id="A0A372LKM4"/>
<gene>
    <name evidence="3" type="ORF">D0469_15420</name>
</gene>
<feature type="domain" description="Regulatory protein YycH" evidence="2">
    <location>
        <begin position="4"/>
        <end position="435"/>
    </location>
</feature>
<dbReference type="Pfam" id="PF07435">
    <property type="entry name" value="YycH"/>
    <property type="match status" value="1"/>
</dbReference>
<dbReference type="Gene3D" id="3.10.450.310">
    <property type="match status" value="1"/>
</dbReference>
<protein>
    <recommendedName>
        <fullName evidence="2">Regulatory protein YycH domain-containing protein</fullName>
    </recommendedName>
</protein>
<feature type="transmembrane region" description="Helical" evidence="1">
    <location>
        <begin position="9"/>
        <end position="26"/>
    </location>
</feature>
<name>A0A372LKM4_9BACI</name>